<evidence type="ECO:0000313" key="2">
    <source>
        <dbReference type="EMBL" id="CUH39137.1"/>
    </source>
</evidence>
<proteinExistence type="predicted"/>
<dbReference type="Proteomes" id="UP000049455">
    <property type="component" value="Unassembled WGS sequence"/>
</dbReference>
<feature type="compositionally biased region" description="Basic residues" evidence="1">
    <location>
        <begin position="212"/>
        <end position="222"/>
    </location>
</feature>
<feature type="compositionally biased region" description="Basic and acidic residues" evidence="1">
    <location>
        <begin position="18"/>
        <end position="31"/>
    </location>
</feature>
<feature type="compositionally biased region" description="Basic residues" evidence="1">
    <location>
        <begin position="101"/>
        <end position="126"/>
    </location>
</feature>
<reference evidence="2 3" key="1">
    <citation type="submission" date="2015-09" db="EMBL/GenBank/DDBJ databases">
        <authorList>
            <person name="Jackson K.R."/>
            <person name="Lunt B.L."/>
            <person name="Fisher J.N.B."/>
            <person name="Gardner A.V."/>
            <person name="Bailey M.E."/>
            <person name="Deus L.M."/>
            <person name="Earl A.S."/>
            <person name="Gibby P.D."/>
            <person name="Hartmann K.A."/>
            <person name="Liu J.E."/>
            <person name="Manci A.M."/>
            <person name="Nielsen D.A."/>
            <person name="Solomon M.B."/>
            <person name="Breakwell D.P."/>
            <person name="Burnett S.H."/>
            <person name="Grose J.H."/>
        </authorList>
    </citation>
    <scope>NUCLEOTIDE SEQUENCE [LARGE SCALE GENOMIC DNA]</scope>
    <source>
        <strain evidence="2 3">CECT 7799</strain>
    </source>
</reference>
<organism evidence="2 3">
    <name type="scientific">Jannaschia seosinensis</name>
    <dbReference type="NCBI Taxonomy" id="313367"/>
    <lineage>
        <taxon>Bacteria</taxon>
        <taxon>Pseudomonadati</taxon>
        <taxon>Pseudomonadota</taxon>
        <taxon>Alphaproteobacteria</taxon>
        <taxon>Rhodobacterales</taxon>
        <taxon>Roseobacteraceae</taxon>
        <taxon>Jannaschia</taxon>
    </lineage>
</organism>
<keyword evidence="3" id="KW-1185">Reference proteome</keyword>
<name>A0A0M7B8N0_9RHOB</name>
<accession>A0A0M7B8N0</accession>
<feature type="compositionally biased region" description="Basic residues" evidence="1">
    <location>
        <begin position="231"/>
        <end position="246"/>
    </location>
</feature>
<protein>
    <submittedName>
        <fullName evidence="2">Uncharacterized protein</fullName>
    </submittedName>
</protein>
<feature type="region of interest" description="Disordered" evidence="1">
    <location>
        <begin position="205"/>
        <end position="283"/>
    </location>
</feature>
<dbReference type="EMBL" id="CYPR01000113">
    <property type="protein sequence ID" value="CUH39137.1"/>
    <property type="molecule type" value="Genomic_DNA"/>
</dbReference>
<dbReference type="STRING" id="313367.JSE7799_01858"/>
<feature type="compositionally biased region" description="Basic and acidic residues" evidence="1">
    <location>
        <begin position="1"/>
        <end position="11"/>
    </location>
</feature>
<dbReference type="AlphaFoldDB" id="A0A0M7B8N0"/>
<feature type="compositionally biased region" description="Basic residues" evidence="1">
    <location>
        <begin position="78"/>
        <end position="89"/>
    </location>
</feature>
<feature type="region of interest" description="Disordered" evidence="1">
    <location>
        <begin position="1"/>
        <end position="129"/>
    </location>
</feature>
<gene>
    <name evidence="2" type="ORF">JSE7799_01858</name>
</gene>
<sequence length="297" mass="33091">MHPPDRHDQVGRRHPRERARSEEALRPDLEAHAGQPDGGGPAGADHGDDPRPRRAGGAARDGAGHRLRRIHEGLYGGARRRSRRLRRRQAPAADHGGRGREKGRRRLQGRDLRKRAPAGRQRRRPRPAAFHAAPAALHRGHARQGDGGVGDWPPLDLRVDPVDHRGPRICAQGGQPAVPRGSGTARDGLLGQLLPALRQLRLHRGAGGGARRGFRRRPRLQGRARPVLARLLRRHRRNERASHHRGSGKDQRGPRAASLPRSWRRHRSAPVPQLRGGPSFDADRPIRRRVHRVLELS</sequence>
<evidence type="ECO:0000256" key="1">
    <source>
        <dbReference type="SAM" id="MobiDB-lite"/>
    </source>
</evidence>
<evidence type="ECO:0000313" key="3">
    <source>
        <dbReference type="Proteomes" id="UP000049455"/>
    </source>
</evidence>